<sequence length="90" mass="9725">MSSSRAFLVLLPLLFLLGFSSTLQAGGCSYREGIMALQQGNSIRGLALLRMASRDGDPRASRYLASLQAGDDKRFRQTTVSLAVVAKSMQ</sequence>
<evidence type="ECO:0008006" key="2">
    <source>
        <dbReference type="Google" id="ProtNLM"/>
    </source>
</evidence>
<accession>A0A3B1AGF0</accession>
<name>A0A3B1AGF0_9ZZZZ</name>
<evidence type="ECO:0000313" key="1">
    <source>
        <dbReference type="EMBL" id="VAX02862.1"/>
    </source>
</evidence>
<proteinExistence type="predicted"/>
<gene>
    <name evidence="1" type="ORF">MNBD_GAMMA20-527</name>
</gene>
<reference evidence="1" key="1">
    <citation type="submission" date="2018-06" db="EMBL/GenBank/DDBJ databases">
        <authorList>
            <person name="Zhirakovskaya E."/>
        </authorList>
    </citation>
    <scope>NUCLEOTIDE SEQUENCE</scope>
</reference>
<organism evidence="1">
    <name type="scientific">hydrothermal vent metagenome</name>
    <dbReference type="NCBI Taxonomy" id="652676"/>
    <lineage>
        <taxon>unclassified sequences</taxon>
        <taxon>metagenomes</taxon>
        <taxon>ecological metagenomes</taxon>
    </lineage>
</organism>
<dbReference type="AlphaFoldDB" id="A0A3B1AGF0"/>
<protein>
    <recommendedName>
        <fullName evidence="2">Sel1 repeat family protein</fullName>
    </recommendedName>
</protein>
<dbReference type="EMBL" id="UOFU01000298">
    <property type="protein sequence ID" value="VAX02862.1"/>
    <property type="molecule type" value="Genomic_DNA"/>
</dbReference>